<evidence type="ECO:0000313" key="1">
    <source>
        <dbReference type="EMBL" id="EMZ18732.1"/>
    </source>
</evidence>
<evidence type="ECO:0000313" key="2">
    <source>
        <dbReference type="Proteomes" id="UP000012589"/>
    </source>
</evidence>
<organism evidence="1 2">
    <name type="scientific">Eubacterium plexicaudatum ASF492</name>
    <dbReference type="NCBI Taxonomy" id="1235802"/>
    <lineage>
        <taxon>Bacteria</taxon>
        <taxon>Bacillati</taxon>
        <taxon>Bacillota</taxon>
        <taxon>Clostridia</taxon>
        <taxon>Eubacteriales</taxon>
        <taxon>Eubacteriaceae</taxon>
        <taxon>Eubacterium</taxon>
    </lineage>
</organism>
<keyword evidence="2" id="KW-1185">Reference proteome</keyword>
<comment type="caution">
    <text evidence="1">The sequence shown here is derived from an EMBL/GenBank/DDBJ whole genome shotgun (WGS) entry which is preliminary data.</text>
</comment>
<dbReference type="EMBL" id="AQFT01000184">
    <property type="protein sequence ID" value="EMZ18732.1"/>
    <property type="molecule type" value="Genomic_DNA"/>
</dbReference>
<sequence length="220" mass="24279">MLDDACNTIGNFISTNLTFPTYAVFTAMAFLPYPVIDLYIRAFVSGNQPHSGHRYFIDLRPNTPGHLWLGFALSPKGTVAGADSRLQRAVSVVGNTSRFFQRSIKGSVSGRYPVIPLLGISVRKAVAFPSLLPLCRKILRKVYMRQRVAALSNGANLAPHEISMLFAVLPVAACQGHIHHFSSLFLGLPCFPCCKSWRITRFSFSSTLWVLVAEKCTSTK</sequence>
<proteinExistence type="predicted"/>
<dbReference type="HOGENOM" id="CLU_1254375_0_0_9"/>
<dbReference type="Proteomes" id="UP000012589">
    <property type="component" value="Unassembled WGS sequence"/>
</dbReference>
<dbReference type="PATRIC" id="fig|1235802.3.peg.6101"/>
<reference evidence="1 2" key="1">
    <citation type="journal article" date="2014" name="Genome Announc.">
        <title>Draft genome sequences of the altered schaedler flora, a defined bacterial community from gnotobiotic mice.</title>
        <authorList>
            <person name="Wannemuehler M.J."/>
            <person name="Overstreet A.M."/>
            <person name="Ward D.V."/>
            <person name="Phillips G.J."/>
        </authorList>
    </citation>
    <scope>NUCLEOTIDE SEQUENCE [LARGE SCALE GENOMIC DNA]</scope>
    <source>
        <strain evidence="1 2">ASF492</strain>
    </source>
</reference>
<protein>
    <submittedName>
        <fullName evidence="1">Uncharacterized protein</fullName>
    </submittedName>
</protein>
<name>N1ZP23_9FIRM</name>
<dbReference type="AlphaFoldDB" id="N1ZP23"/>
<accession>N1ZP23</accession>
<gene>
    <name evidence="1" type="ORF">C823_05778</name>
</gene>